<sequence>MESTNQSSLLGEYSKLIKQFKLPAFDANAVFESRRKDVEALANASTIALTGIQSLGQKQMDILSGTMTRVHALFGKQAAEESKPAAGEAMQQAFRAAMSDMRELAGAAYRVPADTATVISKRVVENVEEIRALLQPRK</sequence>
<accession>A0A158DR06</accession>
<dbReference type="RefSeq" id="WP_061164885.1">
    <property type="nucleotide sequence ID" value="NZ_FCOI02000050.1"/>
</dbReference>
<proteinExistence type="predicted"/>
<gene>
    <name evidence="2" type="ORF">AWB76_07368</name>
</gene>
<dbReference type="OrthoDB" id="8964077at2"/>
<keyword evidence="3" id="KW-1185">Reference proteome</keyword>
<dbReference type="Pfam" id="PF09361">
    <property type="entry name" value="Phasin_2"/>
    <property type="match status" value="1"/>
</dbReference>
<evidence type="ECO:0000313" key="3">
    <source>
        <dbReference type="Proteomes" id="UP000054624"/>
    </source>
</evidence>
<feature type="domain" description="Phasin" evidence="1">
    <location>
        <begin position="32"/>
        <end position="123"/>
    </location>
</feature>
<dbReference type="AlphaFoldDB" id="A0A158DR06"/>
<dbReference type="STRING" id="1777137.AWB76_07368"/>
<reference evidence="3" key="1">
    <citation type="submission" date="2016-01" db="EMBL/GenBank/DDBJ databases">
        <authorList>
            <person name="Peeters Charlotte."/>
        </authorList>
    </citation>
    <scope>NUCLEOTIDE SEQUENCE [LARGE SCALE GENOMIC DNA]</scope>
</reference>
<dbReference type="EMBL" id="FCOI02000050">
    <property type="protein sequence ID" value="SAK97028.1"/>
    <property type="molecule type" value="Genomic_DNA"/>
</dbReference>
<organism evidence="2 3">
    <name type="scientific">Caballeronia temeraria</name>
    <dbReference type="NCBI Taxonomy" id="1777137"/>
    <lineage>
        <taxon>Bacteria</taxon>
        <taxon>Pseudomonadati</taxon>
        <taxon>Pseudomonadota</taxon>
        <taxon>Betaproteobacteria</taxon>
        <taxon>Burkholderiales</taxon>
        <taxon>Burkholderiaceae</taxon>
        <taxon>Caballeronia</taxon>
    </lineage>
</organism>
<protein>
    <submittedName>
        <fullName evidence="2">Phasin</fullName>
    </submittedName>
</protein>
<dbReference type="InterPro" id="IPR018968">
    <property type="entry name" value="Phasin"/>
</dbReference>
<dbReference type="Proteomes" id="UP000054624">
    <property type="component" value="Unassembled WGS sequence"/>
</dbReference>
<name>A0A158DR06_9BURK</name>
<evidence type="ECO:0000259" key="1">
    <source>
        <dbReference type="Pfam" id="PF09361"/>
    </source>
</evidence>
<evidence type="ECO:0000313" key="2">
    <source>
        <dbReference type="EMBL" id="SAK97028.1"/>
    </source>
</evidence>